<sequence>MVGHTFQHSGLAGAADAFAAAVVHIDTGVQQRVQQGLVGRDLDEAAAALELHRVVAARIGRCLDFHGREALDMGVGMAELGAELLEGIEHGRRAAGIVVQARIGCALRQQCPQVGRAARLCIEVQMQRHAQGLQLGQKGRALALARKVQHLERMPQGLEAACHAQHGRDAYAAGHQHRMRRRLVKREVVARLGDGDGHAHAQRLVHAARATAAGAVAQHADHVAVALAAVVGQGIAAHQPVGQVQIDVRAGRESRKLAAIDRAQLHADGVLGLEAQRVHKGLQAVAHDAMPSSICSWAWRRR</sequence>
<reference evidence="1" key="1">
    <citation type="submission" date="2019-08" db="EMBL/GenBank/DDBJ databases">
        <authorList>
            <person name="Kucharzyk K."/>
            <person name="Murdoch R.W."/>
            <person name="Higgins S."/>
            <person name="Loffler F."/>
        </authorList>
    </citation>
    <scope>NUCLEOTIDE SEQUENCE</scope>
</reference>
<dbReference type="AlphaFoldDB" id="A0A645DFL0"/>
<protein>
    <submittedName>
        <fullName evidence="1">Uncharacterized protein</fullName>
    </submittedName>
</protein>
<evidence type="ECO:0000313" key="1">
    <source>
        <dbReference type="EMBL" id="MPM88270.1"/>
    </source>
</evidence>
<dbReference type="EMBL" id="VSSQ01035919">
    <property type="protein sequence ID" value="MPM88270.1"/>
    <property type="molecule type" value="Genomic_DNA"/>
</dbReference>
<accession>A0A645DFL0</accession>
<proteinExistence type="predicted"/>
<name>A0A645DFL0_9ZZZZ</name>
<gene>
    <name evidence="1" type="ORF">SDC9_135372</name>
</gene>
<comment type="caution">
    <text evidence="1">The sequence shown here is derived from an EMBL/GenBank/DDBJ whole genome shotgun (WGS) entry which is preliminary data.</text>
</comment>
<organism evidence="1">
    <name type="scientific">bioreactor metagenome</name>
    <dbReference type="NCBI Taxonomy" id="1076179"/>
    <lineage>
        <taxon>unclassified sequences</taxon>
        <taxon>metagenomes</taxon>
        <taxon>ecological metagenomes</taxon>
    </lineage>
</organism>